<evidence type="ECO:0000313" key="1">
    <source>
        <dbReference type="EMBL" id="SBV93141.1"/>
    </source>
</evidence>
<gene>
    <name evidence="1" type="ORF">KL86CLO1_10341</name>
</gene>
<sequence length="22" mass="2407">MSDANFLAANNLPQYAILKKLA</sequence>
<dbReference type="AlphaFoldDB" id="A0A212J124"/>
<dbReference type="EMBL" id="FLUN01000001">
    <property type="protein sequence ID" value="SBV93141.1"/>
    <property type="molecule type" value="Genomic_DNA"/>
</dbReference>
<protein>
    <submittedName>
        <fullName evidence="1">Uncharacterized protein</fullName>
    </submittedName>
</protein>
<organism evidence="1">
    <name type="scientific">uncultured Eubacteriales bacterium</name>
    <dbReference type="NCBI Taxonomy" id="172733"/>
    <lineage>
        <taxon>Bacteria</taxon>
        <taxon>Bacillati</taxon>
        <taxon>Bacillota</taxon>
        <taxon>Clostridia</taxon>
        <taxon>Eubacteriales</taxon>
        <taxon>environmental samples</taxon>
    </lineage>
</organism>
<reference evidence="1" key="1">
    <citation type="submission" date="2016-04" db="EMBL/GenBank/DDBJ databases">
        <authorList>
            <person name="Evans L.H."/>
            <person name="Alamgir A."/>
            <person name="Owens N."/>
            <person name="Weber N.D."/>
            <person name="Virtaneva K."/>
            <person name="Barbian K."/>
            <person name="Babar A."/>
            <person name="Rosenke K."/>
        </authorList>
    </citation>
    <scope>NUCLEOTIDE SEQUENCE</scope>
    <source>
        <strain evidence="1">86</strain>
    </source>
</reference>
<accession>A0A212J124</accession>
<name>A0A212J124_9FIRM</name>
<proteinExistence type="predicted"/>